<keyword evidence="4 7" id="KW-0436">Ligase</keyword>
<dbReference type="InterPro" id="IPR013221">
    <property type="entry name" value="Mur_ligase_cen"/>
</dbReference>
<dbReference type="InterPro" id="IPR036615">
    <property type="entry name" value="Mur_ligase_C_dom_sf"/>
</dbReference>
<comment type="similarity">
    <text evidence="7">Belongs to the MurCDEF family.</text>
</comment>
<sequence length="458" mass="50282">MRDLAGARVVILGLGRQGSALARWLVRQGAEVTVSDRQPAERLQGFLQTLEGLLIRYVLGDHPPALLERCDLLCLSGGVPLDIPIVQEAIRRGIPLANDAQLFLERCRGWTAGITGSSGKTTTTALVGAMCRAAGFRTWVGGNIGNPLIESVEEIGPEDRVVLELSSFQLEIMTVSPRVAAVLNITPNHLDRHKTMEAYIAAKQRILDFQDVEDIAVLGYDDPNARSLAAAVRGRLRFFSREREVARGAFLRGETLFLRLGADAWPICRVEEVRLRGRHNLWNVLAAAVIAGSLGADLGFIREVATTFSGVPHRLELVREVRGVRYVNDSIATTPERVRVALEAFDDPLVLLAGGRDKQLPWDEAARDIVRRVRILICFGEMGDRIVEAVQAARDRLGEAVLERVERVGTLEEAVALAARLARPGEVVLLSPGGTSYDAYRDFEERGAHFRQLVEALG</sequence>
<dbReference type="NCBIfam" id="TIGR01087">
    <property type="entry name" value="murD"/>
    <property type="match status" value="1"/>
</dbReference>
<keyword evidence="6 7" id="KW-0067">ATP-binding</keyword>
<comment type="caution">
    <text evidence="11">The sequence shown here is derived from an EMBL/GenBank/DDBJ whole genome shotgun (WGS) entry which is preliminary data.</text>
</comment>
<dbReference type="SUPFAM" id="SSF51984">
    <property type="entry name" value="MurCD N-terminal domain"/>
    <property type="match status" value="1"/>
</dbReference>
<dbReference type="PANTHER" id="PTHR43692:SF1">
    <property type="entry name" value="UDP-N-ACETYLMURAMOYLALANINE--D-GLUTAMATE LIGASE"/>
    <property type="match status" value="1"/>
</dbReference>
<feature type="binding site" evidence="7">
    <location>
        <begin position="116"/>
        <end position="122"/>
    </location>
    <ligand>
        <name>ATP</name>
        <dbReference type="ChEBI" id="CHEBI:30616"/>
    </ligand>
</feature>
<evidence type="ECO:0000259" key="10">
    <source>
        <dbReference type="Pfam" id="PF08245"/>
    </source>
</evidence>
<evidence type="ECO:0000256" key="3">
    <source>
        <dbReference type="ARBA" id="ARBA00022490"/>
    </source>
</evidence>
<dbReference type="UniPathway" id="UPA00219"/>
<evidence type="ECO:0000259" key="9">
    <source>
        <dbReference type="Pfam" id="PF02875"/>
    </source>
</evidence>
<name>A0A2H5Y6Z8_9CHLR</name>
<evidence type="ECO:0000313" key="12">
    <source>
        <dbReference type="Proteomes" id="UP000236642"/>
    </source>
</evidence>
<accession>A0A2H5Y6Z8</accession>
<dbReference type="EMBL" id="BEHY01000031">
    <property type="protein sequence ID" value="GBD09211.1"/>
    <property type="molecule type" value="Genomic_DNA"/>
</dbReference>
<comment type="function">
    <text evidence="7 8">Cell wall formation. Catalyzes the addition of glutamate to the nucleotide precursor UDP-N-acetylmuramoyl-L-alanine (UMA).</text>
</comment>
<dbReference type="GO" id="GO:0008764">
    <property type="term" value="F:UDP-N-acetylmuramoylalanine-D-glutamate ligase activity"/>
    <property type="evidence" value="ECO:0007669"/>
    <property type="project" value="UniProtKB-UniRule"/>
</dbReference>
<comment type="subcellular location">
    <subcellularLocation>
        <location evidence="1 7 8">Cytoplasm</location>
    </subcellularLocation>
</comment>
<dbReference type="Gene3D" id="3.40.50.720">
    <property type="entry name" value="NAD(P)-binding Rossmann-like Domain"/>
    <property type="match status" value="1"/>
</dbReference>
<evidence type="ECO:0000313" key="11">
    <source>
        <dbReference type="EMBL" id="GBD09211.1"/>
    </source>
</evidence>
<dbReference type="Gene3D" id="3.90.190.20">
    <property type="entry name" value="Mur ligase, C-terminal domain"/>
    <property type="match status" value="1"/>
</dbReference>
<keyword evidence="7 8" id="KW-0132">Cell division</keyword>
<dbReference type="Proteomes" id="UP000236642">
    <property type="component" value="Unassembled WGS sequence"/>
</dbReference>
<feature type="domain" description="Mur ligase C-terminal" evidence="9">
    <location>
        <begin position="313"/>
        <end position="432"/>
    </location>
</feature>
<gene>
    <name evidence="7 11" type="primary">murD</name>
    <name evidence="11" type="ORF">HRbin22_01460</name>
</gene>
<proteinExistence type="inferred from homology"/>
<keyword evidence="7 8" id="KW-0573">Peptidoglycan synthesis</keyword>
<dbReference type="InterPro" id="IPR036565">
    <property type="entry name" value="Mur-like_cat_sf"/>
</dbReference>
<dbReference type="EC" id="6.3.2.9" evidence="7 8"/>
<keyword evidence="5 7" id="KW-0547">Nucleotide-binding</keyword>
<keyword evidence="7 8" id="KW-0961">Cell wall biogenesis/degradation</keyword>
<dbReference type="Pfam" id="PF21799">
    <property type="entry name" value="MurD-like_N"/>
    <property type="match status" value="1"/>
</dbReference>
<dbReference type="AlphaFoldDB" id="A0A2H5Y6Z8"/>
<comment type="catalytic activity">
    <reaction evidence="7 8">
        <text>UDP-N-acetyl-alpha-D-muramoyl-L-alanine + D-glutamate + ATP = UDP-N-acetyl-alpha-D-muramoyl-L-alanyl-D-glutamate + ADP + phosphate + H(+)</text>
        <dbReference type="Rhea" id="RHEA:16429"/>
        <dbReference type="ChEBI" id="CHEBI:15378"/>
        <dbReference type="ChEBI" id="CHEBI:29986"/>
        <dbReference type="ChEBI" id="CHEBI:30616"/>
        <dbReference type="ChEBI" id="CHEBI:43474"/>
        <dbReference type="ChEBI" id="CHEBI:83898"/>
        <dbReference type="ChEBI" id="CHEBI:83900"/>
        <dbReference type="ChEBI" id="CHEBI:456216"/>
        <dbReference type="EC" id="6.3.2.9"/>
    </reaction>
</comment>
<evidence type="ECO:0000256" key="8">
    <source>
        <dbReference type="RuleBase" id="RU003664"/>
    </source>
</evidence>
<dbReference type="GO" id="GO:0008360">
    <property type="term" value="P:regulation of cell shape"/>
    <property type="evidence" value="ECO:0007669"/>
    <property type="project" value="UniProtKB-KW"/>
</dbReference>
<evidence type="ECO:0000256" key="4">
    <source>
        <dbReference type="ARBA" id="ARBA00022598"/>
    </source>
</evidence>
<dbReference type="GO" id="GO:0005737">
    <property type="term" value="C:cytoplasm"/>
    <property type="evidence" value="ECO:0007669"/>
    <property type="project" value="UniProtKB-SubCell"/>
</dbReference>
<keyword evidence="3 7" id="KW-0963">Cytoplasm</keyword>
<dbReference type="InterPro" id="IPR004101">
    <property type="entry name" value="Mur_ligase_C"/>
</dbReference>
<evidence type="ECO:0000256" key="6">
    <source>
        <dbReference type="ARBA" id="ARBA00022840"/>
    </source>
</evidence>
<keyword evidence="7 8" id="KW-0133">Cell shape</keyword>
<dbReference type="GO" id="GO:0051301">
    <property type="term" value="P:cell division"/>
    <property type="evidence" value="ECO:0007669"/>
    <property type="project" value="UniProtKB-KW"/>
</dbReference>
<protein>
    <recommendedName>
        <fullName evidence="7 8">UDP-N-acetylmuramoylalanine--D-glutamate ligase</fullName>
        <ecNumber evidence="7 8">6.3.2.9</ecNumber>
    </recommendedName>
    <alternativeName>
        <fullName evidence="7">D-glutamic acid-adding enzyme</fullName>
    </alternativeName>
    <alternativeName>
        <fullName evidence="7">UDP-N-acetylmuramoyl-L-alanyl-D-glutamate synthetase</fullName>
    </alternativeName>
</protein>
<organism evidence="11 12">
    <name type="scientific">Candidatus Thermoflexus japonica</name>
    <dbReference type="NCBI Taxonomy" id="2035417"/>
    <lineage>
        <taxon>Bacteria</taxon>
        <taxon>Bacillati</taxon>
        <taxon>Chloroflexota</taxon>
        <taxon>Thermoflexia</taxon>
        <taxon>Thermoflexales</taxon>
        <taxon>Thermoflexaceae</taxon>
        <taxon>Thermoflexus</taxon>
    </lineage>
</organism>
<evidence type="ECO:0000256" key="7">
    <source>
        <dbReference type="HAMAP-Rule" id="MF_00639"/>
    </source>
</evidence>
<dbReference type="GO" id="GO:0071555">
    <property type="term" value="P:cell wall organization"/>
    <property type="evidence" value="ECO:0007669"/>
    <property type="project" value="UniProtKB-KW"/>
</dbReference>
<keyword evidence="7 8" id="KW-0131">Cell cycle</keyword>
<dbReference type="PANTHER" id="PTHR43692">
    <property type="entry name" value="UDP-N-ACETYLMURAMOYLALANINE--D-GLUTAMATE LIGASE"/>
    <property type="match status" value="1"/>
</dbReference>
<dbReference type="GO" id="GO:0009252">
    <property type="term" value="P:peptidoglycan biosynthetic process"/>
    <property type="evidence" value="ECO:0007669"/>
    <property type="project" value="UniProtKB-UniRule"/>
</dbReference>
<evidence type="ECO:0000256" key="2">
    <source>
        <dbReference type="ARBA" id="ARBA00004752"/>
    </source>
</evidence>
<dbReference type="Pfam" id="PF02875">
    <property type="entry name" value="Mur_ligase_C"/>
    <property type="match status" value="1"/>
</dbReference>
<evidence type="ECO:0000256" key="5">
    <source>
        <dbReference type="ARBA" id="ARBA00022741"/>
    </source>
</evidence>
<dbReference type="Gene3D" id="3.40.1190.10">
    <property type="entry name" value="Mur-like, catalytic domain"/>
    <property type="match status" value="1"/>
</dbReference>
<dbReference type="Pfam" id="PF08245">
    <property type="entry name" value="Mur_ligase_M"/>
    <property type="match status" value="1"/>
</dbReference>
<dbReference type="SUPFAM" id="SSF53244">
    <property type="entry name" value="MurD-like peptide ligases, peptide-binding domain"/>
    <property type="match status" value="1"/>
</dbReference>
<feature type="domain" description="Mur ligase central" evidence="10">
    <location>
        <begin position="114"/>
        <end position="290"/>
    </location>
</feature>
<dbReference type="GO" id="GO:0005524">
    <property type="term" value="F:ATP binding"/>
    <property type="evidence" value="ECO:0007669"/>
    <property type="project" value="UniProtKB-UniRule"/>
</dbReference>
<reference evidence="12" key="1">
    <citation type="submission" date="2017-09" db="EMBL/GenBank/DDBJ databases">
        <title>Metaegenomics of thermophilic ammonia-oxidizing enrichment culture.</title>
        <authorList>
            <person name="Kato S."/>
            <person name="Suzuki K."/>
        </authorList>
    </citation>
    <scope>NUCLEOTIDE SEQUENCE [LARGE SCALE GENOMIC DNA]</scope>
</reference>
<evidence type="ECO:0000256" key="1">
    <source>
        <dbReference type="ARBA" id="ARBA00004496"/>
    </source>
</evidence>
<comment type="pathway">
    <text evidence="2 7 8">Cell wall biogenesis; peptidoglycan biosynthesis.</text>
</comment>
<dbReference type="HAMAP" id="MF_00639">
    <property type="entry name" value="MurD"/>
    <property type="match status" value="1"/>
</dbReference>
<dbReference type="InterPro" id="IPR005762">
    <property type="entry name" value="MurD"/>
</dbReference>
<dbReference type="SUPFAM" id="SSF53623">
    <property type="entry name" value="MurD-like peptide ligases, catalytic domain"/>
    <property type="match status" value="1"/>
</dbReference>